<keyword evidence="5 7" id="KW-1133">Transmembrane helix</keyword>
<dbReference type="Pfam" id="PF01891">
    <property type="entry name" value="CbiM"/>
    <property type="match status" value="1"/>
</dbReference>
<name>A0ABU4QHN3_9GAMM</name>
<organism evidence="8 9">
    <name type="scientific">Shewanella indica</name>
    <dbReference type="NCBI Taxonomy" id="768528"/>
    <lineage>
        <taxon>Bacteria</taxon>
        <taxon>Pseudomonadati</taxon>
        <taxon>Pseudomonadota</taxon>
        <taxon>Gammaproteobacteria</taxon>
        <taxon>Alteromonadales</taxon>
        <taxon>Shewanellaceae</taxon>
        <taxon>Shewanella</taxon>
    </lineage>
</organism>
<feature type="transmembrane region" description="Helical" evidence="7">
    <location>
        <begin position="186"/>
        <end position="212"/>
    </location>
</feature>
<feature type="transmembrane region" description="Helical" evidence="7">
    <location>
        <begin position="145"/>
        <end position="174"/>
    </location>
</feature>
<feature type="transmembrane region" description="Helical" evidence="7">
    <location>
        <begin position="50"/>
        <end position="66"/>
    </location>
</feature>
<evidence type="ECO:0000256" key="1">
    <source>
        <dbReference type="ARBA" id="ARBA00004651"/>
    </source>
</evidence>
<accession>A0ABU4QHN3</accession>
<evidence type="ECO:0000256" key="3">
    <source>
        <dbReference type="ARBA" id="ARBA00022475"/>
    </source>
</evidence>
<comment type="caution">
    <text evidence="8">The sequence shown here is derived from an EMBL/GenBank/DDBJ whole genome shotgun (WGS) entry which is preliminary data.</text>
</comment>
<evidence type="ECO:0000313" key="8">
    <source>
        <dbReference type="EMBL" id="MDX6017755.1"/>
    </source>
</evidence>
<comment type="subcellular location">
    <subcellularLocation>
        <location evidence="1">Cell membrane</location>
        <topology evidence="1">Multi-pass membrane protein</topology>
    </subcellularLocation>
</comment>
<dbReference type="Proteomes" id="UP001272773">
    <property type="component" value="Unassembled WGS sequence"/>
</dbReference>
<keyword evidence="9" id="KW-1185">Reference proteome</keyword>
<protein>
    <submittedName>
        <fullName evidence="8">Energy-coupling factor ABC transporter permease</fullName>
    </submittedName>
</protein>
<keyword evidence="6 7" id="KW-0472">Membrane</keyword>
<feature type="transmembrane region" description="Helical" evidence="7">
    <location>
        <begin position="78"/>
        <end position="109"/>
    </location>
</feature>
<gene>
    <name evidence="8" type="ORF">SIL79_15700</name>
</gene>
<dbReference type="Gene3D" id="1.10.1760.20">
    <property type="match status" value="1"/>
</dbReference>
<dbReference type="RefSeq" id="WP_039035470.1">
    <property type="nucleotide sequence ID" value="NZ_BMYE01000020.1"/>
</dbReference>
<dbReference type="InterPro" id="IPR002751">
    <property type="entry name" value="CbiM/NikMN"/>
</dbReference>
<keyword evidence="3" id="KW-1003">Cell membrane</keyword>
<evidence type="ECO:0000313" key="9">
    <source>
        <dbReference type="Proteomes" id="UP001272773"/>
    </source>
</evidence>
<dbReference type="EMBL" id="JAWXXR010000001">
    <property type="protein sequence ID" value="MDX6017755.1"/>
    <property type="molecule type" value="Genomic_DNA"/>
</dbReference>
<keyword evidence="4 7" id="KW-0812">Transmembrane</keyword>
<evidence type="ECO:0000256" key="5">
    <source>
        <dbReference type="ARBA" id="ARBA00022989"/>
    </source>
</evidence>
<reference evidence="8 9" key="1">
    <citation type="submission" date="2023-11" db="EMBL/GenBank/DDBJ databases">
        <title>MicrobeMod: A computational toolkit for identifying prokaryotic methylation and restriction-modification with nanopore sequencing.</title>
        <authorList>
            <person name="Crits-Christoph A."/>
            <person name="Kang S.C."/>
            <person name="Lee H."/>
            <person name="Ostrov N."/>
        </authorList>
    </citation>
    <scope>NUCLEOTIDE SEQUENCE [LARGE SCALE GENOMIC DNA]</scope>
    <source>
        <strain evidence="8 9">ATCC BAA-2732</strain>
    </source>
</reference>
<evidence type="ECO:0000256" key="7">
    <source>
        <dbReference type="SAM" id="Phobius"/>
    </source>
</evidence>
<evidence type="ECO:0000256" key="2">
    <source>
        <dbReference type="ARBA" id="ARBA00022448"/>
    </source>
</evidence>
<sequence length="231" mass="27219">MFEYLQHLWEQIQWQPDLADILYLLVLIGWFAWIWPQWDWQQLLADKSLQWRALFCTLAINGLWLLNASVTEGIHVHFLALVTLMLMFGWRLASILMLLPVSFFCLFVYHQPWVLGPMMLFGVCLPLLLALTVHSLSYHKLPKHLFVFIFVAGFFNAGLSVVSHILAWAVYLWFDMDYGAAYLVDNYLLLIPLLGFPEALLNGMAVTLLVVYRPEWLYDYSDRVYLWRQKR</sequence>
<proteinExistence type="predicted"/>
<evidence type="ECO:0000256" key="6">
    <source>
        <dbReference type="ARBA" id="ARBA00023136"/>
    </source>
</evidence>
<dbReference type="GeneID" id="88624982"/>
<keyword evidence="2" id="KW-0813">Transport</keyword>
<feature type="transmembrane region" description="Helical" evidence="7">
    <location>
        <begin position="115"/>
        <end position="133"/>
    </location>
</feature>
<feature type="transmembrane region" description="Helical" evidence="7">
    <location>
        <begin position="21"/>
        <end position="38"/>
    </location>
</feature>
<evidence type="ECO:0000256" key="4">
    <source>
        <dbReference type="ARBA" id="ARBA00022692"/>
    </source>
</evidence>